<dbReference type="EMBL" id="LJKE01000037">
    <property type="protein sequence ID" value="KZD68518.1"/>
    <property type="molecule type" value="Genomic_DNA"/>
</dbReference>
<proteinExistence type="predicted"/>
<comment type="caution">
    <text evidence="1">The sequence shown here is derived from an EMBL/GenBank/DDBJ whole genome shotgun (WGS) entry which is preliminary data.</text>
</comment>
<sequence>MHLVHTPIFRLFFPWVHFYKLKKDALRLMRLIAILLW</sequence>
<protein>
    <submittedName>
        <fullName evidence="1">Uncharacterized protein</fullName>
    </submittedName>
</protein>
<reference evidence="1 2" key="1">
    <citation type="submission" date="2015-09" db="EMBL/GenBank/DDBJ databases">
        <title>Bacillus cereus food isolates.</title>
        <authorList>
            <person name="Boekhorst J."/>
        </authorList>
    </citation>
    <scope>NUCLEOTIDE SEQUENCE [LARGE SCALE GENOMIC DNA]</scope>
    <source>
        <strain evidence="1 2">B4088</strain>
    </source>
</reference>
<evidence type="ECO:0000313" key="2">
    <source>
        <dbReference type="Proteomes" id="UP000076482"/>
    </source>
</evidence>
<dbReference type="PATRIC" id="fig|1396.535.peg.5527"/>
<dbReference type="Proteomes" id="UP000076482">
    <property type="component" value="Unassembled WGS sequence"/>
</dbReference>
<dbReference type="AlphaFoldDB" id="A0A164PTA5"/>
<evidence type="ECO:0000313" key="1">
    <source>
        <dbReference type="EMBL" id="KZD68518.1"/>
    </source>
</evidence>
<name>A0A164PTA5_BACCE</name>
<organism evidence="1 2">
    <name type="scientific">Bacillus cereus</name>
    <dbReference type="NCBI Taxonomy" id="1396"/>
    <lineage>
        <taxon>Bacteria</taxon>
        <taxon>Bacillati</taxon>
        <taxon>Bacillota</taxon>
        <taxon>Bacilli</taxon>
        <taxon>Bacillales</taxon>
        <taxon>Bacillaceae</taxon>
        <taxon>Bacillus</taxon>
        <taxon>Bacillus cereus group</taxon>
    </lineage>
</organism>
<gene>
    <name evidence="1" type="ORF">B4088_1735</name>
</gene>
<accession>A0A164PTA5</accession>